<feature type="non-terminal residue" evidence="6">
    <location>
        <position position="1"/>
    </location>
</feature>
<accession>A0A6J3ME72</accession>
<dbReference type="PANTHER" id="PTHR37534">
    <property type="entry name" value="TRANSCRIPTIONAL ACTIVATOR PROTEIN UGA3"/>
    <property type="match status" value="1"/>
</dbReference>
<evidence type="ECO:0000256" key="2">
    <source>
        <dbReference type="ARBA" id="ARBA00023242"/>
    </source>
</evidence>
<dbReference type="GO" id="GO:0005634">
    <property type="term" value="C:nucleus"/>
    <property type="evidence" value="ECO:0007669"/>
    <property type="project" value="UniProtKB-SubCell"/>
</dbReference>
<comment type="subcellular location">
    <subcellularLocation>
        <location evidence="1">Nucleus</location>
    </subcellularLocation>
</comment>
<reference evidence="6" key="2">
    <citation type="submission" date="2020-04" db="EMBL/GenBank/DDBJ databases">
        <authorList>
            <consortium name="NCBI Genome Project"/>
        </authorList>
    </citation>
    <scope>NUCLEOTIDE SEQUENCE</scope>
    <source>
        <strain evidence="6">CBS 342.82</strain>
    </source>
</reference>
<keyword evidence="5" id="KW-1185">Reference proteome</keyword>
<dbReference type="InterPro" id="IPR001138">
    <property type="entry name" value="Zn2Cys6_DnaBD"/>
</dbReference>
<feature type="compositionally biased region" description="Low complexity" evidence="3">
    <location>
        <begin position="157"/>
        <end position="170"/>
    </location>
</feature>
<reference evidence="6" key="1">
    <citation type="submission" date="2020-01" db="EMBL/GenBank/DDBJ databases">
        <authorList>
            <consortium name="DOE Joint Genome Institute"/>
            <person name="Haridas S."/>
            <person name="Albert R."/>
            <person name="Binder M."/>
            <person name="Bloem J."/>
            <person name="Labutti K."/>
            <person name="Salamov A."/>
            <person name="Andreopoulos B."/>
            <person name="Baker S.E."/>
            <person name="Barry K."/>
            <person name="Bills G."/>
            <person name="Bluhm B.H."/>
            <person name="Cannon C."/>
            <person name="Castanera R."/>
            <person name="Culley D.E."/>
            <person name="Daum C."/>
            <person name="Ezra D."/>
            <person name="Gonzalez J.B."/>
            <person name="Henrissat B."/>
            <person name="Kuo A."/>
            <person name="Liang C."/>
            <person name="Lipzen A."/>
            <person name="Lutzoni F."/>
            <person name="Magnuson J."/>
            <person name="Mondo S."/>
            <person name="Nolan M."/>
            <person name="Ohm R."/>
            <person name="Pangilinan J."/>
            <person name="Park H.-J."/>
            <person name="Ramirez L."/>
            <person name="Alfaro M."/>
            <person name="Sun H."/>
            <person name="Tritt A."/>
            <person name="Yoshinaga Y."/>
            <person name="Zwiers L.-H."/>
            <person name="Turgeon B.G."/>
            <person name="Goodwin S.B."/>
            <person name="Spatafora J.W."/>
            <person name="Crous P.W."/>
            <person name="Grigoriev I.V."/>
        </authorList>
    </citation>
    <scope>NUCLEOTIDE SEQUENCE</scope>
    <source>
        <strain evidence="6">CBS 342.82</strain>
    </source>
</reference>
<name>A0A6J3ME72_9PEZI</name>
<evidence type="ECO:0000313" key="6">
    <source>
        <dbReference type="RefSeq" id="XP_033463341.1"/>
    </source>
</evidence>
<evidence type="ECO:0000259" key="4">
    <source>
        <dbReference type="PROSITE" id="PS50048"/>
    </source>
</evidence>
<dbReference type="GO" id="GO:0000981">
    <property type="term" value="F:DNA-binding transcription factor activity, RNA polymerase II-specific"/>
    <property type="evidence" value="ECO:0007669"/>
    <property type="project" value="InterPro"/>
</dbReference>
<dbReference type="CDD" id="cd00067">
    <property type="entry name" value="GAL4"/>
    <property type="match status" value="1"/>
</dbReference>
<evidence type="ECO:0000256" key="1">
    <source>
        <dbReference type="ARBA" id="ARBA00004123"/>
    </source>
</evidence>
<dbReference type="InterPro" id="IPR021858">
    <property type="entry name" value="Fun_TF"/>
</dbReference>
<feature type="region of interest" description="Disordered" evidence="3">
    <location>
        <begin position="157"/>
        <end position="180"/>
    </location>
</feature>
<dbReference type="GeneID" id="54358087"/>
<dbReference type="Pfam" id="PF00172">
    <property type="entry name" value="Zn_clus"/>
    <property type="match status" value="1"/>
</dbReference>
<evidence type="ECO:0000313" key="5">
    <source>
        <dbReference type="Proteomes" id="UP000504637"/>
    </source>
</evidence>
<dbReference type="RefSeq" id="XP_033463341.1">
    <property type="nucleotide sequence ID" value="XM_033600287.1"/>
</dbReference>
<sequence length="675" mass="76943">RRGRKTTGPQDDCYDCKRDKVKCDRSRPYCSQCLSRGFAKCSGYAKTDFQWGQGVASRGRLRGRSIPVKDVEEQLCEPIVKAEPSSNSRAPSISTIDLHQQCSTTDAIDQKYSPTSFSILGYELPSPPGPLAQIYQEWRGHSYPRQQRLQSIDEIPTTSLSSSTTINNTRTRYDDDDTRSPHQTVVDIYESRFSSPFYQVDRKLRSLMHFYEQNVCPWIVAFDGPDNPYRKHIMVLATTSQALQHAIAALAENNHLKRTHRPSGFIEDAEDPSKSRVQVRRQSQLDEGQSLKKRACHLLNKQLEAPDAAQDDSVLATILVLCLLSVCDTGVSRMTSQLEGVQKILQRRNPTSQQSDFLKWVQMFFIWFDVMTSAVNERETRITGHGLDWQDLRTDMGAMEELSGCDGRLFKVIAKLGRLDLLAQGKPVRAVRNDMPASSGPRDSLGADASFVSDIDHDWPFPSLDQILSGHDSEPRFPDDRVAFWQEWHDVRFALETWTPSAKPSPTHETPEQRSSRIDMEHINQSFRYACFLFTERLADPFTPSSAPRFQRHVMQGMQHIREIPVDSCVTKFLLWPLFILGTECAVESHRDLIRARCVAIHRESAFENNLSGLGMLKRIWAEISPGGFGAPGADEVETAGRYHDYEESRKGRLYGRPLRWRRFMMQIDGEYIVL</sequence>
<dbReference type="OrthoDB" id="3431704at2759"/>
<dbReference type="Gene3D" id="4.10.240.10">
    <property type="entry name" value="Zn(2)-C6 fungal-type DNA-binding domain"/>
    <property type="match status" value="1"/>
</dbReference>
<dbReference type="Pfam" id="PF11951">
    <property type="entry name" value="Fungal_trans_2"/>
    <property type="match status" value="1"/>
</dbReference>
<dbReference type="GO" id="GO:0008270">
    <property type="term" value="F:zinc ion binding"/>
    <property type="evidence" value="ECO:0007669"/>
    <property type="project" value="InterPro"/>
</dbReference>
<dbReference type="Proteomes" id="UP000504637">
    <property type="component" value="Unplaced"/>
</dbReference>
<feature type="domain" description="Zn(2)-C6 fungal-type" evidence="4">
    <location>
        <begin position="12"/>
        <end position="42"/>
    </location>
</feature>
<dbReference type="SUPFAM" id="SSF57701">
    <property type="entry name" value="Zn2/Cys6 DNA-binding domain"/>
    <property type="match status" value="1"/>
</dbReference>
<protein>
    <recommendedName>
        <fullName evidence="4">Zn(2)-C6 fungal-type domain-containing protein</fullName>
    </recommendedName>
</protein>
<dbReference type="PANTHER" id="PTHR37534:SF46">
    <property type="entry name" value="ZN(II)2CYS6 TRANSCRIPTION FACTOR (EUROFUNG)"/>
    <property type="match status" value="1"/>
</dbReference>
<keyword evidence="2" id="KW-0539">Nucleus</keyword>
<dbReference type="InterPro" id="IPR036864">
    <property type="entry name" value="Zn2-C6_fun-type_DNA-bd_sf"/>
</dbReference>
<organism evidence="6">
    <name type="scientific">Dissoconium aciculare CBS 342.82</name>
    <dbReference type="NCBI Taxonomy" id="1314786"/>
    <lineage>
        <taxon>Eukaryota</taxon>
        <taxon>Fungi</taxon>
        <taxon>Dikarya</taxon>
        <taxon>Ascomycota</taxon>
        <taxon>Pezizomycotina</taxon>
        <taxon>Dothideomycetes</taxon>
        <taxon>Dothideomycetidae</taxon>
        <taxon>Mycosphaerellales</taxon>
        <taxon>Dissoconiaceae</taxon>
        <taxon>Dissoconium</taxon>
    </lineage>
</organism>
<reference evidence="6" key="3">
    <citation type="submission" date="2025-08" db="UniProtKB">
        <authorList>
            <consortium name="RefSeq"/>
        </authorList>
    </citation>
    <scope>IDENTIFICATION</scope>
    <source>
        <strain evidence="6">CBS 342.82</strain>
    </source>
</reference>
<evidence type="ECO:0000256" key="3">
    <source>
        <dbReference type="SAM" id="MobiDB-lite"/>
    </source>
</evidence>
<proteinExistence type="predicted"/>
<dbReference type="PROSITE" id="PS50048">
    <property type="entry name" value="ZN2_CY6_FUNGAL_2"/>
    <property type="match status" value="1"/>
</dbReference>
<dbReference type="AlphaFoldDB" id="A0A6J3ME72"/>
<gene>
    <name evidence="6" type="ORF">K489DRAFT_294963</name>
</gene>